<proteinExistence type="predicted"/>
<evidence type="ECO:0000313" key="2">
    <source>
        <dbReference type="EMBL" id="VDC67545.1"/>
    </source>
</evidence>
<gene>
    <name evidence="2" type="ORF">BRAA06T26085Z</name>
</gene>
<feature type="region of interest" description="Disordered" evidence="1">
    <location>
        <begin position="139"/>
        <end position="159"/>
    </location>
</feature>
<evidence type="ECO:0000256" key="1">
    <source>
        <dbReference type="SAM" id="MobiDB-lite"/>
    </source>
</evidence>
<name>A0A3P5YW90_BRACM</name>
<organism evidence="2">
    <name type="scientific">Brassica campestris</name>
    <name type="common">Field mustard</name>
    <dbReference type="NCBI Taxonomy" id="3711"/>
    <lineage>
        <taxon>Eukaryota</taxon>
        <taxon>Viridiplantae</taxon>
        <taxon>Streptophyta</taxon>
        <taxon>Embryophyta</taxon>
        <taxon>Tracheophyta</taxon>
        <taxon>Spermatophyta</taxon>
        <taxon>Magnoliopsida</taxon>
        <taxon>eudicotyledons</taxon>
        <taxon>Gunneridae</taxon>
        <taxon>Pentapetalae</taxon>
        <taxon>rosids</taxon>
        <taxon>malvids</taxon>
        <taxon>Brassicales</taxon>
        <taxon>Brassicaceae</taxon>
        <taxon>Brassiceae</taxon>
        <taxon>Brassica</taxon>
    </lineage>
</organism>
<feature type="compositionally biased region" description="Basic and acidic residues" evidence="1">
    <location>
        <begin position="139"/>
        <end position="150"/>
    </location>
</feature>
<dbReference type="EMBL" id="LR031569">
    <property type="protein sequence ID" value="VDC67545.1"/>
    <property type="molecule type" value="Genomic_DNA"/>
</dbReference>
<accession>A0A3P5YW90</accession>
<dbReference type="AlphaFoldDB" id="A0A3P5YW90"/>
<protein>
    <submittedName>
        <fullName evidence="2">Uncharacterized protein</fullName>
    </submittedName>
</protein>
<sequence>MTLDYKPSEEFEVSKLQSLLDFDVTTGAKELWLIQCPTSHVCSEKECYQHDCAFHLRKLSPPAFPFPASSTDAQPSLHQDKAIEKEITNLSRNKSGASSEVSKLDTSSLVASDVKTPEIFDVQTRNDLEYVKIPRDSKVKTPETPKAKEAEDQEVSFPENWEVKFPEELEVTKTSEVFKVAAQSKLQQVSKVSAPKLSQVKVKKEPDVPEVLDDRSVTEVLEVHAPSEVSGIRASPMVPEATTSEDLETEVPKVFEVKTPETLSVGSEIKIGQDASKVKTTEETKVSEFVDAQEKIDKSESQILEDTKVTEDKNKIVKRKTKKGEKDTQSNLDNK</sequence>
<feature type="compositionally biased region" description="Basic and acidic residues" evidence="1">
    <location>
        <begin position="324"/>
        <end position="335"/>
    </location>
</feature>
<feature type="region of interest" description="Disordered" evidence="1">
    <location>
        <begin position="316"/>
        <end position="335"/>
    </location>
</feature>
<reference evidence="2" key="1">
    <citation type="submission" date="2018-11" db="EMBL/GenBank/DDBJ databases">
        <authorList>
            <consortium name="Genoscope - CEA"/>
            <person name="William W."/>
        </authorList>
    </citation>
    <scope>NUCLEOTIDE SEQUENCE</scope>
</reference>